<dbReference type="Pfam" id="PF26082">
    <property type="entry name" value="zf-C2H2_AcuF"/>
    <property type="match status" value="1"/>
</dbReference>
<proteinExistence type="predicted"/>
<dbReference type="InterPro" id="IPR058925">
    <property type="entry name" value="zf-C2H2_AcuF"/>
</dbReference>
<feature type="non-terminal residue" evidence="2">
    <location>
        <position position="1"/>
    </location>
</feature>
<protein>
    <recommendedName>
        <fullName evidence="1">C2H2-type domain-containing protein</fullName>
    </recommendedName>
</protein>
<keyword evidence="3" id="KW-1185">Reference proteome</keyword>
<dbReference type="SMART" id="SM00355">
    <property type="entry name" value="ZnF_C2H2"/>
    <property type="match status" value="3"/>
</dbReference>
<comment type="caution">
    <text evidence="2">The sequence shown here is derived from an EMBL/GenBank/DDBJ whole genome shotgun (WGS) entry which is preliminary data.</text>
</comment>
<reference evidence="2 3" key="1">
    <citation type="journal article" date="2021" name="Nat. Commun.">
        <title>Genetic determinants of endophytism in the Arabidopsis root mycobiome.</title>
        <authorList>
            <person name="Mesny F."/>
            <person name="Miyauchi S."/>
            <person name="Thiergart T."/>
            <person name="Pickel B."/>
            <person name="Atanasova L."/>
            <person name="Karlsson M."/>
            <person name="Huettel B."/>
            <person name="Barry K.W."/>
            <person name="Haridas S."/>
            <person name="Chen C."/>
            <person name="Bauer D."/>
            <person name="Andreopoulos W."/>
            <person name="Pangilinan J."/>
            <person name="LaButti K."/>
            <person name="Riley R."/>
            <person name="Lipzen A."/>
            <person name="Clum A."/>
            <person name="Drula E."/>
            <person name="Henrissat B."/>
            <person name="Kohler A."/>
            <person name="Grigoriev I.V."/>
            <person name="Martin F.M."/>
            <person name="Hacquard S."/>
        </authorList>
    </citation>
    <scope>NUCLEOTIDE SEQUENCE [LARGE SCALE GENOMIC DNA]</scope>
    <source>
        <strain evidence="2 3">MPI-CAGE-CH-0241</strain>
    </source>
</reference>
<evidence type="ECO:0000313" key="3">
    <source>
        <dbReference type="Proteomes" id="UP000777438"/>
    </source>
</evidence>
<evidence type="ECO:0000313" key="2">
    <source>
        <dbReference type="EMBL" id="KAH6880725.1"/>
    </source>
</evidence>
<dbReference type="PANTHER" id="PTHR35391">
    <property type="entry name" value="C2H2-TYPE DOMAIN-CONTAINING PROTEIN-RELATED"/>
    <property type="match status" value="1"/>
</dbReference>
<dbReference type="PANTHER" id="PTHR35391:SF7">
    <property type="entry name" value="C2H2-TYPE DOMAIN-CONTAINING PROTEIN"/>
    <property type="match status" value="1"/>
</dbReference>
<gene>
    <name evidence="2" type="ORF">B0T10DRAFT_411738</name>
</gene>
<sequence length="457" mass="52330">MVLGTSCFLLRVGEGRLTSDRPSDMTTLCELSQSCEQTFEHICADHGEANSSENLRDALEREQGRFRVWSRNIGALREPTSASSLDSRLRDAPKIAFEIMSGKLPNRTAAAETIDAGASEGSTTELEELTLDIRSSITDLFRYSIFLRRRQPYGRETPTGRESRAPDASLDVRHTIDLFPKLKDRPWLADRIGNSIAQRREYIRFRQIHQQKLQADAVHLANAPGVDTASTKATTYNETEGSVFVPEQIQATSSHSTRTNATSFLTVFNNDGTDEVGILDLERIIFKGVELRYDEFVECPLCRTIQKFRQNSDWRRHIFTDLQPYVCTFEGCSQGLFKTRHEWFRHEMDSHRREWHCPKCLTQVDTQARLRRHFEQRHARDMAKSQMEPLVNMCDRPIQRFGRDSCPLCSSWDSEPDSASNSEAFCKHVARHLQQLALSAIPLNIEGLEIKEDNEEK</sequence>
<dbReference type="AlphaFoldDB" id="A0A9P8VYJ8"/>
<organism evidence="2 3">
    <name type="scientific">Thelonectria olida</name>
    <dbReference type="NCBI Taxonomy" id="1576542"/>
    <lineage>
        <taxon>Eukaryota</taxon>
        <taxon>Fungi</taxon>
        <taxon>Dikarya</taxon>
        <taxon>Ascomycota</taxon>
        <taxon>Pezizomycotina</taxon>
        <taxon>Sordariomycetes</taxon>
        <taxon>Hypocreomycetidae</taxon>
        <taxon>Hypocreales</taxon>
        <taxon>Nectriaceae</taxon>
        <taxon>Thelonectria</taxon>
    </lineage>
</organism>
<name>A0A9P8VYJ8_9HYPO</name>
<accession>A0A9P8VYJ8</accession>
<dbReference type="EMBL" id="JAGPYM010000025">
    <property type="protein sequence ID" value="KAH6880725.1"/>
    <property type="molecule type" value="Genomic_DNA"/>
</dbReference>
<dbReference type="PROSITE" id="PS00028">
    <property type="entry name" value="ZINC_FINGER_C2H2_1"/>
    <property type="match status" value="1"/>
</dbReference>
<dbReference type="Proteomes" id="UP000777438">
    <property type="component" value="Unassembled WGS sequence"/>
</dbReference>
<dbReference type="InterPro" id="IPR013087">
    <property type="entry name" value="Znf_C2H2_type"/>
</dbReference>
<dbReference type="OrthoDB" id="3045089at2759"/>
<evidence type="ECO:0000259" key="1">
    <source>
        <dbReference type="PROSITE" id="PS00028"/>
    </source>
</evidence>
<feature type="domain" description="C2H2-type" evidence="1">
    <location>
        <begin position="357"/>
        <end position="378"/>
    </location>
</feature>